<feature type="domain" description="C2" evidence="1">
    <location>
        <begin position="127"/>
        <end position="228"/>
    </location>
</feature>
<name>A0A7M7J024_VARDE</name>
<dbReference type="PANTHER" id="PTHR10024">
    <property type="entry name" value="SYNAPTOTAGMIN"/>
    <property type="match status" value="1"/>
</dbReference>
<dbReference type="GO" id="GO:0070382">
    <property type="term" value="C:exocytic vesicle"/>
    <property type="evidence" value="ECO:0007669"/>
    <property type="project" value="TreeGrafter"/>
</dbReference>
<dbReference type="Proteomes" id="UP000594260">
    <property type="component" value="Unplaced"/>
</dbReference>
<dbReference type="InParanoid" id="A0A7M7J024"/>
<dbReference type="GO" id="GO:0005544">
    <property type="term" value="F:calcium-dependent phospholipid binding"/>
    <property type="evidence" value="ECO:0007669"/>
    <property type="project" value="TreeGrafter"/>
</dbReference>
<evidence type="ECO:0000313" key="2">
    <source>
        <dbReference type="EnsemblMetazoa" id="XP_022644110"/>
    </source>
</evidence>
<dbReference type="PANTHER" id="PTHR10024:SF374">
    <property type="entry name" value="C2 DOMAIN-CONTAINING PROTEIN"/>
    <property type="match status" value="1"/>
</dbReference>
<dbReference type="GO" id="GO:0001786">
    <property type="term" value="F:phosphatidylserine binding"/>
    <property type="evidence" value="ECO:0007669"/>
    <property type="project" value="TreeGrafter"/>
</dbReference>
<proteinExistence type="predicted"/>
<dbReference type="GO" id="GO:0005509">
    <property type="term" value="F:calcium ion binding"/>
    <property type="evidence" value="ECO:0007669"/>
    <property type="project" value="TreeGrafter"/>
</dbReference>
<sequence length="374" mass="41746">MAGMRIMEALMWCASCKPLIQCFRGDALPEDRTQAAYTSQFQIPPRRGSNYQGFNELSEEGLFKLRSTSAASSTQIQPELYADSLEENDGFTLDGPPFLGDRVKREEVGASHGTLVLTTKAHDDKQICLRFCDIRGLPDKGLTRSRSYWITARVTVGKCSKKCRAVRVNEQDATTSLNEELHFLGSAGDSLHIAVFEDSGKERPLDQTHVLGYCQVAFKRVTEGRNTNEGETLHTCFLTQAPVTTPTGQLLLSMSYENANLLTVAIVRTKGLPESIIKITLRCNGQKIKKGRVMGCGPIYNQSFKFLLPEQFISSSSVVISLLPGNRKLRRTGNRNACCISGPWMMFSNGRLTHWGEMLVLKKPVLQWRLLYPI</sequence>
<dbReference type="GO" id="GO:0005886">
    <property type="term" value="C:plasma membrane"/>
    <property type="evidence" value="ECO:0007669"/>
    <property type="project" value="TreeGrafter"/>
</dbReference>
<dbReference type="OrthoDB" id="10412628at2759"/>
<evidence type="ECO:0000313" key="3">
    <source>
        <dbReference type="Proteomes" id="UP000594260"/>
    </source>
</evidence>
<accession>A0A7M7J024</accession>
<dbReference type="RefSeq" id="XP_022644109.1">
    <property type="nucleotide sequence ID" value="XM_022788374.1"/>
</dbReference>
<feature type="domain" description="C2" evidence="1">
    <location>
        <begin position="263"/>
        <end position="319"/>
    </location>
</feature>
<dbReference type="KEGG" id="vde:111243182"/>
<dbReference type="RefSeq" id="XP_022644110.1">
    <property type="nucleotide sequence ID" value="XM_022788375.1"/>
</dbReference>
<dbReference type="GO" id="GO:0000149">
    <property type="term" value="F:SNARE binding"/>
    <property type="evidence" value="ECO:0007669"/>
    <property type="project" value="TreeGrafter"/>
</dbReference>
<dbReference type="EnsemblMetazoa" id="XM_022788374">
    <property type="protein sequence ID" value="XP_022644109"/>
    <property type="gene ID" value="LOC111243182"/>
</dbReference>
<dbReference type="GO" id="GO:0030276">
    <property type="term" value="F:clathrin binding"/>
    <property type="evidence" value="ECO:0007669"/>
    <property type="project" value="TreeGrafter"/>
</dbReference>
<dbReference type="InterPro" id="IPR000008">
    <property type="entry name" value="C2_dom"/>
</dbReference>
<dbReference type="GeneID" id="111243182"/>
<dbReference type="EnsemblMetazoa" id="XM_022788375">
    <property type="protein sequence ID" value="XP_022644110"/>
    <property type="gene ID" value="LOC111243182"/>
</dbReference>
<reference evidence="2" key="1">
    <citation type="submission" date="2021-01" db="UniProtKB">
        <authorList>
            <consortium name="EnsemblMetazoa"/>
        </authorList>
    </citation>
    <scope>IDENTIFICATION</scope>
</reference>
<protein>
    <recommendedName>
        <fullName evidence="1">C2 domain-containing protein</fullName>
    </recommendedName>
</protein>
<dbReference type="Pfam" id="PF00168">
    <property type="entry name" value="C2"/>
    <property type="match status" value="2"/>
</dbReference>
<dbReference type="AlphaFoldDB" id="A0A7M7J024"/>
<evidence type="ECO:0000259" key="1">
    <source>
        <dbReference type="Pfam" id="PF00168"/>
    </source>
</evidence>
<keyword evidence="3" id="KW-1185">Reference proteome</keyword>
<dbReference type="GO" id="GO:0017156">
    <property type="term" value="P:calcium-ion regulated exocytosis"/>
    <property type="evidence" value="ECO:0007669"/>
    <property type="project" value="TreeGrafter"/>
</dbReference>
<organism evidence="2 3">
    <name type="scientific">Varroa destructor</name>
    <name type="common">Honeybee mite</name>
    <dbReference type="NCBI Taxonomy" id="109461"/>
    <lineage>
        <taxon>Eukaryota</taxon>
        <taxon>Metazoa</taxon>
        <taxon>Ecdysozoa</taxon>
        <taxon>Arthropoda</taxon>
        <taxon>Chelicerata</taxon>
        <taxon>Arachnida</taxon>
        <taxon>Acari</taxon>
        <taxon>Parasitiformes</taxon>
        <taxon>Mesostigmata</taxon>
        <taxon>Gamasina</taxon>
        <taxon>Dermanyssoidea</taxon>
        <taxon>Varroidae</taxon>
        <taxon>Varroa</taxon>
    </lineage>
</organism>